<feature type="compositionally biased region" description="Basic and acidic residues" evidence="1">
    <location>
        <begin position="29"/>
        <end position="38"/>
    </location>
</feature>
<dbReference type="AlphaFoldDB" id="A0AA97P7B6"/>
<dbReference type="EMBL" id="JH792927">
    <property type="protein sequence ID" value="ELQ43304.1"/>
    <property type="molecule type" value="Genomic_DNA"/>
</dbReference>
<reference evidence="2" key="1">
    <citation type="journal article" date="2012" name="PLoS Genet.">
        <title>Comparative analysis of the genomes of two field isolates of the rice blast fungus Magnaporthe oryzae.</title>
        <authorList>
            <person name="Xue M."/>
            <person name="Yang J."/>
            <person name="Li Z."/>
            <person name="Hu S."/>
            <person name="Yao N."/>
            <person name="Dean R.A."/>
            <person name="Zhao W."/>
            <person name="Shen M."/>
            <person name="Zhang H."/>
            <person name="Li C."/>
            <person name="Liu L."/>
            <person name="Cao L."/>
            <person name="Xu X."/>
            <person name="Xing Y."/>
            <person name="Hsiang T."/>
            <person name="Zhang Z."/>
            <person name="Xu J.R."/>
            <person name="Peng Y.L."/>
        </authorList>
    </citation>
    <scope>NUCLEOTIDE SEQUENCE</scope>
    <source>
        <strain evidence="2">Y34</strain>
    </source>
</reference>
<gene>
    <name evidence="2" type="ORF">OOU_Y34scaffold00162g73</name>
</gene>
<feature type="compositionally biased region" description="Basic and acidic residues" evidence="1">
    <location>
        <begin position="203"/>
        <end position="212"/>
    </location>
</feature>
<feature type="region of interest" description="Disordered" evidence="1">
    <location>
        <begin position="7"/>
        <end position="43"/>
    </location>
</feature>
<feature type="compositionally biased region" description="Polar residues" evidence="1">
    <location>
        <begin position="122"/>
        <end position="131"/>
    </location>
</feature>
<evidence type="ECO:0000256" key="1">
    <source>
        <dbReference type="SAM" id="MobiDB-lite"/>
    </source>
</evidence>
<evidence type="ECO:0000313" key="2">
    <source>
        <dbReference type="EMBL" id="ELQ43304.1"/>
    </source>
</evidence>
<protein>
    <submittedName>
        <fullName evidence="2">Uncharacterized protein</fullName>
    </submittedName>
</protein>
<feature type="region of interest" description="Disordered" evidence="1">
    <location>
        <begin position="184"/>
        <end position="234"/>
    </location>
</feature>
<accession>A0AA97P7B6</accession>
<sequence>MPLFLLTDFQSENPPHRPRQSAGDLVRSILDDRPRPEEEVSPTGELFRVIERFHESVDRARRTIHDLTLATSGGGNPPNHPGGSSSLHLHRRFSQEPTSRDSPSGTASPPSLPPLRYYVSRRNPNMPSGSRQRYRPGGTDRHRASASSNPTSSSNLGGTASSAFAELELRLDSANSRLRSILDLNPSPVFSQPSPPPMSTPDHAQDSLEGNRRAKRRKLEASSPAPPSQALRYGRYGQVESGQLIMEIVSCDGGNYTEGMTSYAAENILKDDNSVYCTKGSRCNIVLQHQGATVFSLKELVIKAPGINYSSPSVREGMVFVSMERDELLVRTAQYQIQYGRAKSQDRQGSERDGRVNAPIFSIRHGDDGAPATRISGRRRVMSIMDDQEERMSAQIPSEFTVAPPPFRVTTECSEDEDDNIPVNMRHRRRTPNRIGSLPFESDNSDDWGQMDDSALGDVDISFSTERGENMTLQEAIEANQLATQEAVRAVGGTMMAPHARFFIEKDKSKCTIRFDPPVSGRFILLKMWSPHLESGNIDIQAVVAKGFAGPRFIPSVDLL</sequence>
<name>A0AA97P7B6_PYRO3</name>
<feature type="compositionally biased region" description="Polar residues" evidence="1">
    <location>
        <begin position="95"/>
        <end position="109"/>
    </location>
</feature>
<dbReference type="Proteomes" id="UP000011086">
    <property type="component" value="Unassembled WGS sequence"/>
</dbReference>
<feature type="region of interest" description="Disordered" evidence="1">
    <location>
        <begin position="68"/>
        <end position="159"/>
    </location>
</feature>
<feature type="compositionally biased region" description="Low complexity" evidence="1">
    <location>
        <begin position="145"/>
        <end position="155"/>
    </location>
</feature>
<organism evidence="2">
    <name type="scientific">Pyricularia oryzae (strain Y34)</name>
    <name type="common">Rice blast fungus</name>
    <name type="synonym">Magnaporthe oryzae</name>
    <dbReference type="NCBI Taxonomy" id="1143189"/>
    <lineage>
        <taxon>Eukaryota</taxon>
        <taxon>Fungi</taxon>
        <taxon>Dikarya</taxon>
        <taxon>Ascomycota</taxon>
        <taxon>Pezizomycotina</taxon>
        <taxon>Sordariomycetes</taxon>
        <taxon>Sordariomycetidae</taxon>
        <taxon>Magnaporthales</taxon>
        <taxon>Pyriculariaceae</taxon>
        <taxon>Pyricularia</taxon>
    </lineage>
</organism>
<proteinExistence type="predicted"/>